<keyword evidence="1" id="KW-0732">Signal</keyword>
<sequence>MRFLKVSSVLIFVFCQFLSLAQASGLVVDKMFIIADEKKNGLLTLTNTSDLPLFISANIDEFHVNEDGSDFIKTPYNANNVENWKISTTQNKLVLHSGESNNVGIRSLCYNVTCDSSRDLMFFVTFMPSPYRDPGDSSDMSSAMQLNYGFSPVFIIPTDKPDIKYKINRTGDNLVVENKSNTLIYVSVNSCDNDKMYSGCFVRYIVIAGRTKVFQLPSEIENKEITVDVASYDNSFNKHGKLNVNDEFKD</sequence>
<feature type="signal peptide" evidence="1">
    <location>
        <begin position="1"/>
        <end position="23"/>
    </location>
</feature>
<evidence type="ECO:0000313" key="3">
    <source>
        <dbReference type="Proteomes" id="UP001155587"/>
    </source>
</evidence>
<feature type="chain" id="PRO_5040878673" description="Molecular chaperone" evidence="1">
    <location>
        <begin position="24"/>
        <end position="250"/>
    </location>
</feature>
<reference evidence="2" key="1">
    <citation type="submission" date="2022-02" db="EMBL/GenBank/DDBJ databases">
        <title>Vibrio sp. nov, a new bacterium isolated from seawater.</title>
        <authorList>
            <person name="Yuan Y."/>
        </authorList>
    </citation>
    <scope>NUCLEOTIDE SEQUENCE</scope>
    <source>
        <strain evidence="2">ZSDZ65</strain>
    </source>
</reference>
<dbReference type="Proteomes" id="UP001155587">
    <property type="component" value="Unassembled WGS sequence"/>
</dbReference>
<keyword evidence="3" id="KW-1185">Reference proteome</keyword>
<comment type="caution">
    <text evidence="2">The sequence shown here is derived from an EMBL/GenBank/DDBJ whole genome shotgun (WGS) entry which is preliminary data.</text>
</comment>
<protein>
    <recommendedName>
        <fullName evidence="4">Molecular chaperone</fullName>
    </recommendedName>
</protein>
<organism evidence="2 3">
    <name type="scientific">Vibrio qingdaonensis</name>
    <dbReference type="NCBI Taxonomy" id="2829491"/>
    <lineage>
        <taxon>Bacteria</taxon>
        <taxon>Pseudomonadati</taxon>
        <taxon>Pseudomonadota</taxon>
        <taxon>Gammaproteobacteria</taxon>
        <taxon>Vibrionales</taxon>
        <taxon>Vibrionaceae</taxon>
        <taxon>Vibrio</taxon>
    </lineage>
</organism>
<evidence type="ECO:0000256" key="1">
    <source>
        <dbReference type="SAM" id="SignalP"/>
    </source>
</evidence>
<evidence type="ECO:0008006" key="4">
    <source>
        <dbReference type="Google" id="ProtNLM"/>
    </source>
</evidence>
<evidence type="ECO:0000313" key="2">
    <source>
        <dbReference type="EMBL" id="MCW8345512.1"/>
    </source>
</evidence>
<dbReference type="AlphaFoldDB" id="A0A9X3CLC3"/>
<dbReference type="RefSeq" id="WP_265673923.1">
    <property type="nucleotide sequence ID" value="NZ_JAKRRY010000004.1"/>
</dbReference>
<name>A0A9X3CLC3_9VIBR</name>
<dbReference type="EMBL" id="JAKRRY010000004">
    <property type="protein sequence ID" value="MCW8345512.1"/>
    <property type="molecule type" value="Genomic_DNA"/>
</dbReference>
<gene>
    <name evidence="2" type="ORF">MD535_05700</name>
</gene>
<accession>A0A9X3CLC3</accession>
<proteinExistence type="predicted"/>